<protein>
    <submittedName>
        <fullName evidence="3">Isochorismatase</fullName>
    </submittedName>
</protein>
<dbReference type="KEGG" id="bcai:K788_0001129"/>
<evidence type="ECO:0000313" key="4">
    <source>
        <dbReference type="Proteomes" id="UP000019146"/>
    </source>
</evidence>
<evidence type="ECO:0000313" key="3">
    <source>
        <dbReference type="EMBL" id="ALL70534.1"/>
    </source>
</evidence>
<keyword evidence="3" id="KW-0614">Plasmid</keyword>
<dbReference type="GeneID" id="69973993"/>
<reference evidence="3 4" key="1">
    <citation type="journal article" date="2014" name="Genome Announc.">
        <title>Draft Genome Sequence of the Haloacid-Degrading Burkholderia caribensis Strain MBA4.</title>
        <authorList>
            <person name="Pan Y."/>
            <person name="Kong K.F."/>
            <person name="Tsang J.S."/>
        </authorList>
    </citation>
    <scope>NUCLEOTIDE SEQUENCE [LARGE SCALE GENOMIC DNA]</scope>
    <source>
        <strain evidence="3 4">MBA4</strain>
        <plasmid evidence="4">Plasmid</plasmid>
    </source>
</reference>
<dbReference type="InterPro" id="IPR000868">
    <property type="entry name" value="Isochorismatase-like_dom"/>
</dbReference>
<dbReference type="InterPro" id="IPR050272">
    <property type="entry name" value="Isochorismatase-like_hydrls"/>
</dbReference>
<dbReference type="Gene3D" id="3.40.50.850">
    <property type="entry name" value="Isochorismatase-like"/>
    <property type="match status" value="1"/>
</dbReference>
<name>A0A0P0RNM1_9BURK</name>
<dbReference type="GO" id="GO:0016787">
    <property type="term" value="F:hydrolase activity"/>
    <property type="evidence" value="ECO:0007669"/>
    <property type="project" value="UniProtKB-KW"/>
</dbReference>
<dbReference type="PANTHER" id="PTHR43540:SF16">
    <property type="entry name" value="ISOCHORISMATASE-LIKE DOMAIN-CONTAINING PROTEIN"/>
    <property type="match status" value="1"/>
</dbReference>
<dbReference type="Pfam" id="PF00857">
    <property type="entry name" value="Isochorismatase"/>
    <property type="match status" value="1"/>
</dbReference>
<gene>
    <name evidence="3" type="ORF">K788_0001129</name>
</gene>
<dbReference type="SUPFAM" id="SSF52499">
    <property type="entry name" value="Isochorismatase-like hydrolases"/>
    <property type="match status" value="1"/>
</dbReference>
<keyword evidence="1" id="KW-0378">Hydrolase</keyword>
<organism evidence="3 4">
    <name type="scientific">Paraburkholderia caribensis MBA4</name>
    <dbReference type="NCBI Taxonomy" id="1323664"/>
    <lineage>
        <taxon>Bacteria</taxon>
        <taxon>Pseudomonadati</taxon>
        <taxon>Pseudomonadota</taxon>
        <taxon>Betaproteobacteria</taxon>
        <taxon>Burkholderiales</taxon>
        <taxon>Burkholderiaceae</taxon>
        <taxon>Paraburkholderia</taxon>
    </lineage>
</organism>
<dbReference type="InterPro" id="IPR036380">
    <property type="entry name" value="Isochorismatase-like_sf"/>
</dbReference>
<dbReference type="RefSeq" id="WP_035994025.1">
    <property type="nucleotide sequence ID" value="NZ_CP012748.1"/>
</dbReference>
<feature type="domain" description="Isochorismatase-like" evidence="2">
    <location>
        <begin position="11"/>
        <end position="187"/>
    </location>
</feature>
<evidence type="ECO:0000256" key="1">
    <source>
        <dbReference type="ARBA" id="ARBA00022801"/>
    </source>
</evidence>
<dbReference type="PANTHER" id="PTHR43540">
    <property type="entry name" value="PEROXYUREIDOACRYLATE/UREIDOACRYLATE AMIDOHYDROLASE-RELATED"/>
    <property type="match status" value="1"/>
</dbReference>
<sequence length="209" mass="22687">MYDRIYPAQTTALVLIDVLNDFLADDGKLHASIAPMLDKTGFVAHVAQLLEGARAAGVKIVFAPHGTDEHSFDDIRHVHPRMQWALANEVLRKGTYGADFYAPLRPREGEIVVSHHRMFDSFIGTDLEAQLRANGIEKVVLAGLTSQTCIEGTGRHALEAGFHVTFITDAVADFTEAAHEAALSISYPTFGHDAMTAAEFLEAVDSVAA</sequence>
<dbReference type="CDD" id="cd00431">
    <property type="entry name" value="cysteine_hydrolases"/>
    <property type="match status" value="1"/>
</dbReference>
<geneLocation type="plasmid" evidence="4"/>
<dbReference type="AlphaFoldDB" id="A0A0P0RNM1"/>
<dbReference type="Proteomes" id="UP000019146">
    <property type="component" value="Plasmid unnamed"/>
</dbReference>
<evidence type="ECO:0000259" key="2">
    <source>
        <dbReference type="Pfam" id="PF00857"/>
    </source>
</evidence>
<accession>A0A0P0RNM1</accession>
<proteinExistence type="predicted"/>
<dbReference type="EMBL" id="CP012748">
    <property type="protein sequence ID" value="ALL70534.1"/>
    <property type="molecule type" value="Genomic_DNA"/>
</dbReference>